<dbReference type="SUPFAM" id="SSF54593">
    <property type="entry name" value="Glyoxalase/Bleomycin resistance protein/Dihydroxybiphenyl dioxygenase"/>
    <property type="match status" value="1"/>
</dbReference>
<dbReference type="InterPro" id="IPR029068">
    <property type="entry name" value="Glyas_Bleomycin-R_OHBP_Dase"/>
</dbReference>
<evidence type="ECO:0000313" key="2">
    <source>
        <dbReference type="EMBL" id="MBD8060900.1"/>
    </source>
</evidence>
<dbReference type="InterPro" id="IPR028973">
    <property type="entry name" value="PhnB-like"/>
</dbReference>
<protein>
    <submittedName>
        <fullName evidence="2">VOC family protein</fullName>
    </submittedName>
</protein>
<sequence length="141" mass="15337">MTVAVTPHLNFRGQAREALEHYRTVFGGEVVTVTHADTGRPVPAGEEGNISWGQLVSTAGVRVMVYDVPSMDAWDPGTVPFYVSVRGTDAEEVRGYWEALAADATVVVPLAPSPWAPLYGMLTDRFGVTWVLDVEMAWANT</sequence>
<feature type="domain" description="PhnB-like" evidence="1">
    <location>
        <begin position="5"/>
        <end position="130"/>
    </location>
</feature>
<keyword evidence="3" id="KW-1185">Reference proteome</keyword>
<dbReference type="Proteomes" id="UP000661894">
    <property type="component" value="Unassembled WGS sequence"/>
</dbReference>
<dbReference type="EMBL" id="JACSPO010000001">
    <property type="protein sequence ID" value="MBD8060900.1"/>
    <property type="molecule type" value="Genomic_DNA"/>
</dbReference>
<evidence type="ECO:0000313" key="3">
    <source>
        <dbReference type="Proteomes" id="UP000661894"/>
    </source>
</evidence>
<accession>A0ABR8YXY2</accession>
<name>A0ABR8YXY2_9MICO</name>
<proteinExistence type="predicted"/>
<comment type="caution">
    <text evidence="2">The sequence shown here is derived from an EMBL/GenBank/DDBJ whole genome shotgun (WGS) entry which is preliminary data.</text>
</comment>
<dbReference type="PANTHER" id="PTHR33990">
    <property type="entry name" value="PROTEIN YJDN-RELATED"/>
    <property type="match status" value="1"/>
</dbReference>
<organism evidence="2 3">
    <name type="scientific">Oceanitalea stevensii</name>
    <dbReference type="NCBI Taxonomy" id="2763072"/>
    <lineage>
        <taxon>Bacteria</taxon>
        <taxon>Bacillati</taxon>
        <taxon>Actinomycetota</taxon>
        <taxon>Actinomycetes</taxon>
        <taxon>Micrococcales</taxon>
        <taxon>Bogoriellaceae</taxon>
        <taxon>Georgenia</taxon>
    </lineage>
</organism>
<dbReference type="RefSeq" id="WP_251838051.1">
    <property type="nucleotide sequence ID" value="NZ_JACSPO010000001.1"/>
</dbReference>
<dbReference type="PANTHER" id="PTHR33990:SF1">
    <property type="entry name" value="PROTEIN YJDN"/>
    <property type="match status" value="1"/>
</dbReference>
<evidence type="ECO:0000259" key="1">
    <source>
        <dbReference type="Pfam" id="PF06983"/>
    </source>
</evidence>
<reference evidence="2 3" key="1">
    <citation type="submission" date="2020-08" db="EMBL/GenBank/DDBJ databases">
        <title>A Genomic Blueprint of the Chicken Gut Microbiome.</title>
        <authorList>
            <person name="Gilroy R."/>
            <person name="Ravi A."/>
            <person name="Getino M."/>
            <person name="Pursley I."/>
            <person name="Horton D.L."/>
            <person name="Alikhan N.-F."/>
            <person name="Baker D."/>
            <person name="Gharbi K."/>
            <person name="Hall N."/>
            <person name="Watson M."/>
            <person name="Adriaenssens E.M."/>
            <person name="Foster-Nyarko E."/>
            <person name="Jarju S."/>
            <person name="Secka A."/>
            <person name="Antonio M."/>
            <person name="Oren A."/>
            <person name="Chaudhuri R."/>
            <person name="La Ragione R.M."/>
            <person name="Hildebrand F."/>
            <person name="Pallen M.J."/>
        </authorList>
    </citation>
    <scope>NUCLEOTIDE SEQUENCE [LARGE SCALE GENOMIC DNA]</scope>
    <source>
        <strain evidence="2 3">Sa1BUA1</strain>
    </source>
</reference>
<gene>
    <name evidence="2" type="ORF">H9624_01020</name>
</gene>
<dbReference type="CDD" id="cd06588">
    <property type="entry name" value="PhnB_like"/>
    <property type="match status" value="1"/>
</dbReference>
<dbReference type="Pfam" id="PF06983">
    <property type="entry name" value="3-dmu-9_3-mt"/>
    <property type="match status" value="1"/>
</dbReference>
<dbReference type="Gene3D" id="3.10.180.10">
    <property type="entry name" value="2,3-Dihydroxybiphenyl 1,2-Dioxygenase, domain 1"/>
    <property type="match status" value="1"/>
</dbReference>